<dbReference type="InterPro" id="IPR014078">
    <property type="entry name" value="Nudix_YtkD"/>
</dbReference>
<feature type="domain" description="Nudix hydrolase" evidence="6">
    <location>
        <begin position="10"/>
        <end position="133"/>
    </location>
</feature>
<dbReference type="InterPro" id="IPR000086">
    <property type="entry name" value="NUDIX_hydrolase_dom"/>
</dbReference>
<evidence type="ECO:0000313" key="8">
    <source>
        <dbReference type="Proteomes" id="UP000824002"/>
    </source>
</evidence>
<dbReference type="GO" id="GO:0046872">
    <property type="term" value="F:metal ion binding"/>
    <property type="evidence" value="ECO:0007669"/>
    <property type="project" value="UniProtKB-KW"/>
</dbReference>
<sequence>MICKTYPFGSLKQYKYALVLSEYQGKILLSRHKARSTWETQGGHIEPGEQPLDAAKRELFEESGAVDFTLTPLCDCRAGEEGADGWDNGIAYRAVIRELGPLPESEMAEVRQFDALPENLTYPAIVFSLFQALQKADF</sequence>
<evidence type="ECO:0000256" key="1">
    <source>
        <dbReference type="ARBA" id="ARBA00001946"/>
    </source>
</evidence>
<dbReference type="Gene3D" id="3.90.79.10">
    <property type="entry name" value="Nucleoside Triphosphate Pyrophosphohydrolase"/>
    <property type="match status" value="1"/>
</dbReference>
<evidence type="ECO:0000256" key="3">
    <source>
        <dbReference type="ARBA" id="ARBA00022723"/>
    </source>
</evidence>
<dbReference type="EMBL" id="DVJP01000060">
    <property type="protein sequence ID" value="HIS76971.1"/>
    <property type="molecule type" value="Genomic_DNA"/>
</dbReference>
<reference evidence="7" key="2">
    <citation type="journal article" date="2021" name="PeerJ">
        <title>Extensive microbial diversity within the chicken gut microbiome revealed by metagenomics and culture.</title>
        <authorList>
            <person name="Gilroy R."/>
            <person name="Ravi A."/>
            <person name="Getino M."/>
            <person name="Pursley I."/>
            <person name="Horton D.L."/>
            <person name="Alikhan N.F."/>
            <person name="Baker D."/>
            <person name="Gharbi K."/>
            <person name="Hall N."/>
            <person name="Watson M."/>
            <person name="Adriaenssens E.M."/>
            <person name="Foster-Nyarko E."/>
            <person name="Jarju S."/>
            <person name="Secka A."/>
            <person name="Antonio M."/>
            <person name="Oren A."/>
            <person name="Chaudhuri R.R."/>
            <person name="La Ragione R."/>
            <person name="Hildebrand F."/>
            <person name="Pallen M.J."/>
        </authorList>
    </citation>
    <scope>NUCLEOTIDE SEQUENCE</scope>
    <source>
        <strain evidence="7">CHK199-13235</strain>
    </source>
</reference>
<gene>
    <name evidence="7" type="ORF">IAB51_09210</name>
</gene>
<keyword evidence="3" id="KW-0479">Metal-binding</keyword>
<dbReference type="PROSITE" id="PS00893">
    <property type="entry name" value="NUDIX_BOX"/>
    <property type="match status" value="1"/>
</dbReference>
<dbReference type="GO" id="GO:0016818">
    <property type="term" value="F:hydrolase activity, acting on acid anhydrides, in phosphorus-containing anhydrides"/>
    <property type="evidence" value="ECO:0007669"/>
    <property type="project" value="TreeGrafter"/>
</dbReference>
<dbReference type="PROSITE" id="PS51462">
    <property type="entry name" value="NUDIX"/>
    <property type="match status" value="1"/>
</dbReference>
<dbReference type="InterPro" id="IPR015797">
    <property type="entry name" value="NUDIX_hydrolase-like_dom_sf"/>
</dbReference>
<dbReference type="AlphaFoldDB" id="A0A9D1K058"/>
<evidence type="ECO:0000259" key="6">
    <source>
        <dbReference type="PROSITE" id="PS51462"/>
    </source>
</evidence>
<dbReference type="GO" id="GO:0005737">
    <property type="term" value="C:cytoplasm"/>
    <property type="evidence" value="ECO:0007669"/>
    <property type="project" value="TreeGrafter"/>
</dbReference>
<keyword evidence="5" id="KW-0460">Magnesium</keyword>
<comment type="caution">
    <text evidence="7">The sequence shown here is derived from an EMBL/GenBank/DDBJ whole genome shotgun (WGS) entry which is preliminary data.</text>
</comment>
<reference evidence="7" key="1">
    <citation type="submission" date="2020-10" db="EMBL/GenBank/DDBJ databases">
        <authorList>
            <person name="Gilroy R."/>
        </authorList>
    </citation>
    <scope>NUCLEOTIDE SEQUENCE</scope>
    <source>
        <strain evidence="7">CHK199-13235</strain>
    </source>
</reference>
<evidence type="ECO:0000313" key="7">
    <source>
        <dbReference type="EMBL" id="HIS76971.1"/>
    </source>
</evidence>
<dbReference type="Proteomes" id="UP000824002">
    <property type="component" value="Unassembled WGS sequence"/>
</dbReference>
<keyword evidence="4" id="KW-0378">Hydrolase</keyword>
<evidence type="ECO:0000256" key="5">
    <source>
        <dbReference type="ARBA" id="ARBA00022842"/>
    </source>
</evidence>
<comment type="similarity">
    <text evidence="2">Belongs to the Nudix hydrolase family.</text>
</comment>
<dbReference type="CDD" id="cd04665">
    <property type="entry name" value="NUDIX_RppH"/>
    <property type="match status" value="1"/>
</dbReference>
<comment type="cofactor">
    <cofactor evidence="1">
        <name>Mg(2+)</name>
        <dbReference type="ChEBI" id="CHEBI:18420"/>
    </cofactor>
</comment>
<dbReference type="PANTHER" id="PTHR43758">
    <property type="entry name" value="7,8-DIHYDRO-8-OXOGUANINE TRIPHOSPHATASE"/>
    <property type="match status" value="1"/>
</dbReference>
<dbReference type="InterPro" id="IPR020084">
    <property type="entry name" value="NUDIX_hydrolase_CS"/>
</dbReference>
<dbReference type="Pfam" id="PF00293">
    <property type="entry name" value="NUDIX"/>
    <property type="match status" value="1"/>
</dbReference>
<evidence type="ECO:0000256" key="4">
    <source>
        <dbReference type="ARBA" id="ARBA00022801"/>
    </source>
</evidence>
<accession>A0A9D1K058</accession>
<proteinExistence type="inferred from homology"/>
<name>A0A9D1K058_9FIRM</name>
<protein>
    <submittedName>
        <fullName evidence="7">NUDIX domain-containing protein</fullName>
    </submittedName>
</protein>
<evidence type="ECO:0000256" key="2">
    <source>
        <dbReference type="ARBA" id="ARBA00005582"/>
    </source>
</evidence>
<dbReference type="PANTHER" id="PTHR43758:SF8">
    <property type="entry name" value="8-OXO-DGTP DIPHOSPHATASE YTKD-RELATED"/>
    <property type="match status" value="1"/>
</dbReference>
<dbReference type="SUPFAM" id="SSF55811">
    <property type="entry name" value="Nudix"/>
    <property type="match status" value="1"/>
</dbReference>
<organism evidence="7 8">
    <name type="scientific">Candidatus Merdivicinus excrementipullorum</name>
    <dbReference type="NCBI Taxonomy" id="2840867"/>
    <lineage>
        <taxon>Bacteria</taxon>
        <taxon>Bacillati</taxon>
        <taxon>Bacillota</taxon>
        <taxon>Clostridia</taxon>
        <taxon>Eubacteriales</taxon>
        <taxon>Oscillospiraceae</taxon>
        <taxon>Oscillospiraceae incertae sedis</taxon>
        <taxon>Candidatus Merdivicinus</taxon>
    </lineage>
</organism>